<reference evidence="2" key="1">
    <citation type="submission" date="2014-11" db="EMBL/GenBank/DDBJ databases">
        <authorList>
            <person name="Amaro Gonzalez C."/>
        </authorList>
    </citation>
    <scope>NUCLEOTIDE SEQUENCE</scope>
</reference>
<accession>A0A0E9STT7</accession>
<dbReference type="AlphaFoldDB" id="A0A0E9STT7"/>
<protein>
    <submittedName>
        <fullName evidence="2">Uncharacterized protein</fullName>
    </submittedName>
</protein>
<organism evidence="2">
    <name type="scientific">Anguilla anguilla</name>
    <name type="common">European freshwater eel</name>
    <name type="synonym">Muraena anguilla</name>
    <dbReference type="NCBI Taxonomy" id="7936"/>
    <lineage>
        <taxon>Eukaryota</taxon>
        <taxon>Metazoa</taxon>
        <taxon>Chordata</taxon>
        <taxon>Craniata</taxon>
        <taxon>Vertebrata</taxon>
        <taxon>Euteleostomi</taxon>
        <taxon>Actinopterygii</taxon>
        <taxon>Neopterygii</taxon>
        <taxon>Teleostei</taxon>
        <taxon>Anguilliformes</taxon>
        <taxon>Anguillidae</taxon>
        <taxon>Anguilla</taxon>
    </lineage>
</organism>
<dbReference type="EMBL" id="GBXM01063828">
    <property type="protein sequence ID" value="JAH44749.1"/>
    <property type="molecule type" value="Transcribed_RNA"/>
</dbReference>
<evidence type="ECO:0000313" key="2">
    <source>
        <dbReference type="EMBL" id="JAH44749.1"/>
    </source>
</evidence>
<keyword evidence="1" id="KW-0812">Transmembrane</keyword>
<name>A0A0E9STT7_ANGAN</name>
<keyword evidence="1" id="KW-1133">Transmembrane helix</keyword>
<sequence>MRTFHIYIYIIFTGTLVCTLCMDICMHIVINESNIYVCKHTHIWTYRTFSLMNRTNFMLL</sequence>
<evidence type="ECO:0000256" key="1">
    <source>
        <dbReference type="SAM" id="Phobius"/>
    </source>
</evidence>
<proteinExistence type="predicted"/>
<feature type="transmembrane region" description="Helical" evidence="1">
    <location>
        <begin position="6"/>
        <end position="30"/>
    </location>
</feature>
<reference evidence="2" key="2">
    <citation type="journal article" date="2015" name="Fish Shellfish Immunol.">
        <title>Early steps in the European eel (Anguilla anguilla)-Vibrio vulnificus interaction in the gills: Role of the RtxA13 toxin.</title>
        <authorList>
            <person name="Callol A."/>
            <person name="Pajuelo D."/>
            <person name="Ebbesson L."/>
            <person name="Teles M."/>
            <person name="MacKenzie S."/>
            <person name="Amaro C."/>
        </authorList>
    </citation>
    <scope>NUCLEOTIDE SEQUENCE</scope>
</reference>
<keyword evidence="1" id="KW-0472">Membrane</keyword>